<evidence type="ECO:0000256" key="5">
    <source>
        <dbReference type="ARBA" id="ARBA00022519"/>
    </source>
</evidence>
<dbReference type="InterPro" id="IPR047817">
    <property type="entry name" value="ABC2_TM_bact-type"/>
</dbReference>
<feature type="domain" description="ABC transmembrane type-2" evidence="10">
    <location>
        <begin position="52"/>
        <end position="277"/>
    </location>
</feature>
<evidence type="ECO:0000256" key="1">
    <source>
        <dbReference type="ARBA" id="ARBA00004429"/>
    </source>
</evidence>
<keyword evidence="8 9" id="KW-0472">Membrane</keyword>
<feature type="transmembrane region" description="Helical" evidence="9">
    <location>
        <begin position="199"/>
        <end position="217"/>
    </location>
</feature>
<feature type="transmembrane region" description="Helical" evidence="9">
    <location>
        <begin position="129"/>
        <end position="159"/>
    </location>
</feature>
<evidence type="ECO:0000256" key="9">
    <source>
        <dbReference type="RuleBase" id="RU361157"/>
    </source>
</evidence>
<comment type="subcellular location">
    <subcellularLocation>
        <location evidence="1">Cell inner membrane</location>
        <topology evidence="1">Multi-pass membrane protein</topology>
    </subcellularLocation>
    <subcellularLocation>
        <location evidence="9">Cell membrane</location>
        <topology evidence="9">Multi-pass membrane protein</topology>
    </subcellularLocation>
</comment>
<keyword evidence="4 9" id="KW-1003">Cell membrane</keyword>
<dbReference type="PANTHER" id="PTHR30413:SF8">
    <property type="entry name" value="TRANSPORT PERMEASE PROTEIN"/>
    <property type="match status" value="1"/>
</dbReference>
<keyword evidence="6 9" id="KW-0812">Transmembrane</keyword>
<feature type="transmembrane region" description="Helical" evidence="9">
    <location>
        <begin position="165"/>
        <end position="187"/>
    </location>
</feature>
<keyword evidence="3 9" id="KW-0813">Transport</keyword>
<dbReference type="EMBL" id="DPBP01000041">
    <property type="protein sequence ID" value="HCE18353.1"/>
    <property type="molecule type" value="Genomic_DNA"/>
</dbReference>
<comment type="caution">
    <text evidence="11">The sequence shown here is derived from an EMBL/GenBank/DDBJ whole genome shotgun (WGS) entry which is preliminary data.</text>
</comment>
<evidence type="ECO:0000256" key="3">
    <source>
        <dbReference type="ARBA" id="ARBA00022448"/>
    </source>
</evidence>
<reference evidence="11 12" key="1">
    <citation type="journal article" date="2018" name="Nat. Biotechnol.">
        <title>A standardized bacterial taxonomy based on genome phylogeny substantially revises the tree of life.</title>
        <authorList>
            <person name="Parks D.H."/>
            <person name="Chuvochina M."/>
            <person name="Waite D.W."/>
            <person name="Rinke C."/>
            <person name="Skarshewski A."/>
            <person name="Chaumeil P.A."/>
            <person name="Hugenholtz P."/>
        </authorList>
    </citation>
    <scope>NUCLEOTIDE SEQUENCE [LARGE SCALE GENOMIC DNA]</scope>
    <source>
        <strain evidence="11">UBA8781</strain>
    </source>
</reference>
<evidence type="ECO:0000256" key="4">
    <source>
        <dbReference type="ARBA" id="ARBA00022475"/>
    </source>
</evidence>
<dbReference type="InterPro" id="IPR013525">
    <property type="entry name" value="ABC2_TM"/>
</dbReference>
<comment type="similarity">
    <text evidence="2 9">Belongs to the ABC-2 integral membrane protein family.</text>
</comment>
<evidence type="ECO:0000256" key="8">
    <source>
        <dbReference type="ARBA" id="ARBA00023136"/>
    </source>
</evidence>
<evidence type="ECO:0000259" key="10">
    <source>
        <dbReference type="PROSITE" id="PS51012"/>
    </source>
</evidence>
<dbReference type="GO" id="GO:0015920">
    <property type="term" value="P:lipopolysaccharide transport"/>
    <property type="evidence" value="ECO:0007669"/>
    <property type="project" value="TreeGrafter"/>
</dbReference>
<feature type="transmembrane region" description="Helical" evidence="9">
    <location>
        <begin position="88"/>
        <end position="108"/>
    </location>
</feature>
<dbReference type="PANTHER" id="PTHR30413">
    <property type="entry name" value="INNER MEMBRANE TRANSPORT PERMEASE"/>
    <property type="match status" value="1"/>
</dbReference>
<keyword evidence="7 9" id="KW-1133">Transmembrane helix</keyword>
<feature type="transmembrane region" description="Helical" evidence="9">
    <location>
        <begin position="50"/>
        <end position="76"/>
    </location>
</feature>
<keyword evidence="5" id="KW-0997">Cell inner membrane</keyword>
<gene>
    <name evidence="11" type="ORF">DEQ80_10880</name>
</gene>
<proteinExistence type="inferred from homology"/>
<evidence type="ECO:0000256" key="6">
    <source>
        <dbReference type="ARBA" id="ARBA00022692"/>
    </source>
</evidence>
<accession>A0A3D1JIM8</accession>
<feature type="transmembrane region" description="Helical" evidence="9">
    <location>
        <begin position="255"/>
        <end position="274"/>
    </location>
</feature>
<sequence length="285" mass="32237">MVTTRSEHAPLIYLRPARGWIPLNLSALWAYRELIYFLTWRDIKVRYKQAVLGIGWAVLQPVFHMVIFTIIFGRLAGLKPDAGIPANLYPVFSFAALLPMQLFQGALQRASISLVQNANLLTKVYFPRLIIPLSAAAAGLVDFFFAFLVLVGLMLYYRVPFSWNLLWLLPLVLLALLAALAVGLWLSALNVQYRDVQQMVPFLVQAWMYVSPVAYSIDVIPAQGPWRMIYALNPMAGVIQGFRWALFGANPPDRILWVSVGVVAVLLVSGLYYFRHMERTFADMV</sequence>
<dbReference type="AlphaFoldDB" id="A0A3D1JIM8"/>
<dbReference type="Proteomes" id="UP000264141">
    <property type="component" value="Unassembled WGS sequence"/>
</dbReference>
<dbReference type="GO" id="GO:0043190">
    <property type="term" value="C:ATP-binding cassette (ABC) transporter complex"/>
    <property type="evidence" value="ECO:0007669"/>
    <property type="project" value="InterPro"/>
</dbReference>
<evidence type="ECO:0000256" key="7">
    <source>
        <dbReference type="ARBA" id="ARBA00022989"/>
    </source>
</evidence>
<dbReference type="InterPro" id="IPR000412">
    <property type="entry name" value="ABC_2_transport"/>
</dbReference>
<dbReference type="GO" id="GO:0140359">
    <property type="term" value="F:ABC-type transporter activity"/>
    <property type="evidence" value="ECO:0007669"/>
    <property type="project" value="InterPro"/>
</dbReference>
<organism evidence="11 12">
    <name type="scientific">Anaerolinea thermolimosa</name>
    <dbReference type="NCBI Taxonomy" id="229919"/>
    <lineage>
        <taxon>Bacteria</taxon>
        <taxon>Bacillati</taxon>
        <taxon>Chloroflexota</taxon>
        <taxon>Anaerolineae</taxon>
        <taxon>Anaerolineales</taxon>
        <taxon>Anaerolineaceae</taxon>
        <taxon>Anaerolinea</taxon>
    </lineage>
</organism>
<name>A0A3D1JIM8_9CHLR</name>
<dbReference type="PROSITE" id="PS51012">
    <property type="entry name" value="ABC_TM2"/>
    <property type="match status" value="1"/>
</dbReference>
<evidence type="ECO:0000313" key="11">
    <source>
        <dbReference type="EMBL" id="HCE18353.1"/>
    </source>
</evidence>
<evidence type="ECO:0000313" key="12">
    <source>
        <dbReference type="Proteomes" id="UP000264141"/>
    </source>
</evidence>
<evidence type="ECO:0000256" key="2">
    <source>
        <dbReference type="ARBA" id="ARBA00007783"/>
    </source>
</evidence>
<dbReference type="RefSeq" id="WP_062188778.1">
    <property type="nucleotide sequence ID" value="NZ_DF967965.1"/>
</dbReference>
<protein>
    <recommendedName>
        <fullName evidence="9">Transport permease protein</fullName>
    </recommendedName>
</protein>
<dbReference type="Pfam" id="PF01061">
    <property type="entry name" value="ABC2_membrane"/>
    <property type="match status" value="1"/>
</dbReference>
<dbReference type="PRINTS" id="PR00164">
    <property type="entry name" value="ABC2TRNSPORT"/>
</dbReference>
<dbReference type="OrthoDB" id="9786910at2"/>
<dbReference type="STRING" id="229919.GCA_001050195_00111"/>